<evidence type="ECO:0000313" key="3">
    <source>
        <dbReference type="EMBL" id="PFX23443.1"/>
    </source>
</evidence>
<dbReference type="Proteomes" id="UP000225706">
    <property type="component" value="Unassembled WGS sequence"/>
</dbReference>
<accession>A0A2B4S324</accession>
<comment type="caution">
    <text evidence="3">The sequence shown here is derived from an EMBL/GenBank/DDBJ whole genome shotgun (WGS) entry which is preliminary data.</text>
</comment>
<reference evidence="4" key="1">
    <citation type="journal article" date="2017" name="bioRxiv">
        <title>Comparative analysis of the genomes of Stylophora pistillata and Acropora digitifera provides evidence for extensive differences between species of corals.</title>
        <authorList>
            <person name="Voolstra C.R."/>
            <person name="Li Y."/>
            <person name="Liew Y.J."/>
            <person name="Baumgarten S."/>
            <person name="Zoccola D."/>
            <person name="Flot J.-F."/>
            <person name="Tambutte S."/>
            <person name="Allemand D."/>
            <person name="Aranda M."/>
        </authorList>
    </citation>
    <scope>NUCLEOTIDE SEQUENCE [LARGE SCALE GENOMIC DNA]</scope>
</reference>
<evidence type="ECO:0000313" key="4">
    <source>
        <dbReference type="Proteomes" id="UP000225706"/>
    </source>
</evidence>
<dbReference type="EMBL" id="LSMT01000207">
    <property type="protein sequence ID" value="PFX23443.1"/>
    <property type="molecule type" value="Genomic_DNA"/>
</dbReference>
<evidence type="ECO:0000256" key="1">
    <source>
        <dbReference type="SAM" id="Coils"/>
    </source>
</evidence>
<dbReference type="AlphaFoldDB" id="A0A2B4S324"/>
<dbReference type="PANTHER" id="PTHR33309:SF1">
    <property type="entry name" value="MYB_SANT-LIKE DNA-BINDING DOMAIN-CONTAINING PROTEIN"/>
    <property type="match status" value="1"/>
</dbReference>
<dbReference type="PANTHER" id="PTHR33309">
    <property type="entry name" value="KERATIN, ULTRA HIGH-SULFUR MATRIX PROTEIN-LIKE"/>
    <property type="match status" value="1"/>
</dbReference>
<keyword evidence="4" id="KW-1185">Reference proteome</keyword>
<name>A0A2B4S324_STYPI</name>
<keyword evidence="1" id="KW-0175">Coiled coil</keyword>
<protein>
    <submittedName>
        <fullName evidence="3">Uncharacterized protein</fullName>
    </submittedName>
</protein>
<organism evidence="3 4">
    <name type="scientific">Stylophora pistillata</name>
    <name type="common">Smooth cauliflower coral</name>
    <dbReference type="NCBI Taxonomy" id="50429"/>
    <lineage>
        <taxon>Eukaryota</taxon>
        <taxon>Metazoa</taxon>
        <taxon>Cnidaria</taxon>
        <taxon>Anthozoa</taxon>
        <taxon>Hexacorallia</taxon>
        <taxon>Scleractinia</taxon>
        <taxon>Astrocoeniina</taxon>
        <taxon>Pocilloporidae</taxon>
        <taxon>Stylophora</taxon>
    </lineage>
</organism>
<dbReference type="OrthoDB" id="5981693at2759"/>
<feature type="region of interest" description="Disordered" evidence="2">
    <location>
        <begin position="123"/>
        <end position="150"/>
    </location>
</feature>
<sequence length="281" mass="32711">MPNRARLVAHISFRTPFAAICRLDENIEQIAEKAMAYDDKSAARHPRQSKERGKIWGEIALSLNGISSPNFKVSKRSVRDRLTLLLAKYKEKMTKEEQGSGIACDDETEIEIALSEIIEKEQAADLERKENSNTLTKKNENDKASAEESRLKAMERLGQTRKRNADTSCDDVSQRKSRSSITEAVQILKEKIENEREIRKEEIELKKKEQENKAAQHQMLIDQQRQNQQQYQDVLRIMAEQQHRQEQQQQNFQMLFLQQQQQQQQSQMLMDLLEKVVPKSS</sequence>
<proteinExistence type="predicted"/>
<evidence type="ECO:0000256" key="2">
    <source>
        <dbReference type="SAM" id="MobiDB-lite"/>
    </source>
</evidence>
<feature type="region of interest" description="Disordered" evidence="2">
    <location>
        <begin position="156"/>
        <end position="175"/>
    </location>
</feature>
<gene>
    <name evidence="3" type="ORF">AWC38_SpisGene12009</name>
</gene>
<feature type="coiled-coil region" evidence="1">
    <location>
        <begin position="185"/>
        <end position="227"/>
    </location>
</feature>